<dbReference type="PROSITE" id="PS50850">
    <property type="entry name" value="MFS"/>
    <property type="match status" value="1"/>
</dbReference>
<dbReference type="PROSITE" id="PS00216">
    <property type="entry name" value="SUGAR_TRANSPORT_1"/>
    <property type="match status" value="1"/>
</dbReference>
<dbReference type="InterPro" id="IPR011701">
    <property type="entry name" value="MFS"/>
</dbReference>
<dbReference type="Proteomes" id="UP001203338">
    <property type="component" value="Unassembled WGS sequence"/>
</dbReference>
<evidence type="ECO:0000256" key="4">
    <source>
        <dbReference type="ARBA" id="ARBA00022989"/>
    </source>
</evidence>
<evidence type="ECO:0000256" key="2">
    <source>
        <dbReference type="ARBA" id="ARBA00022475"/>
    </source>
</evidence>
<sequence length="403" mass="42587">MPVSHRSALPVVFGLVILSPLAIDVYLPSLPEMVAVFGVDEAAMQFTVSLFMMVMGIGQLIAGPLSDHYGRRFSALLGTALYLVGSLLASISADMEGLYLARVLQALGAASCSVTAFAWVRDHFDAHESGKWISYMGGMIGCVPTLAPFLGGILAVLWGWTSSFLFMALVGTLIFIGSLILIEPGKLKEDSVQASSQNNLKANIREILTNRQFLLYSLTGTLTMAGILGYATNAPMVAMNLGGLGEFGFALLFGFVGIVQLLASISAPHIASRIGRRKTIAAGIVLSLLGAVGLVMVPASRPLLYFIPSAVGCIGFNIIFGTASGLTLEHFKYCAGLAASIDGCVRMSGGGLLVALIKMLGFSLFTTAAITFVLLGLPLFWILSDMQKRNSVQPVSSEFQKAA</sequence>
<dbReference type="PANTHER" id="PTHR43124">
    <property type="entry name" value="PURINE EFFLUX PUMP PBUE"/>
    <property type="match status" value="1"/>
</dbReference>
<keyword evidence="2" id="KW-1003">Cell membrane</keyword>
<dbReference type="InterPro" id="IPR005829">
    <property type="entry name" value="Sugar_transporter_CS"/>
</dbReference>
<evidence type="ECO:0000256" key="5">
    <source>
        <dbReference type="ARBA" id="ARBA00023136"/>
    </source>
</evidence>
<feature type="transmembrane region" description="Helical" evidence="6">
    <location>
        <begin position="303"/>
        <end position="326"/>
    </location>
</feature>
<keyword evidence="3 6" id="KW-0812">Transmembrane</keyword>
<protein>
    <submittedName>
        <fullName evidence="8">Multidrug effflux MFS transporter</fullName>
    </submittedName>
</protein>
<evidence type="ECO:0000256" key="6">
    <source>
        <dbReference type="SAM" id="Phobius"/>
    </source>
</evidence>
<organism evidence="8 9">
    <name type="scientific">Parendozoicomonas callyspongiae</name>
    <dbReference type="NCBI Taxonomy" id="2942213"/>
    <lineage>
        <taxon>Bacteria</taxon>
        <taxon>Pseudomonadati</taxon>
        <taxon>Pseudomonadota</taxon>
        <taxon>Gammaproteobacteria</taxon>
        <taxon>Oceanospirillales</taxon>
        <taxon>Endozoicomonadaceae</taxon>
        <taxon>Parendozoicomonas</taxon>
    </lineage>
</organism>
<keyword evidence="4 6" id="KW-1133">Transmembrane helix</keyword>
<dbReference type="PANTHER" id="PTHR43124:SF3">
    <property type="entry name" value="CHLORAMPHENICOL EFFLUX PUMP RV0191"/>
    <property type="match status" value="1"/>
</dbReference>
<comment type="caution">
    <text evidence="8">The sequence shown here is derived from an EMBL/GenBank/DDBJ whole genome shotgun (WGS) entry which is preliminary data.</text>
</comment>
<feature type="transmembrane region" description="Helical" evidence="6">
    <location>
        <begin position="73"/>
        <end position="93"/>
    </location>
</feature>
<feature type="transmembrane region" description="Helical" evidence="6">
    <location>
        <begin position="333"/>
        <end position="356"/>
    </location>
</feature>
<reference evidence="8 9" key="1">
    <citation type="submission" date="2022-05" db="EMBL/GenBank/DDBJ databases">
        <authorList>
            <person name="Park J.-S."/>
        </authorList>
    </citation>
    <scope>NUCLEOTIDE SEQUENCE [LARGE SCALE GENOMIC DNA]</scope>
    <source>
        <strain evidence="8 9">2012CJ34-2</strain>
    </source>
</reference>
<feature type="transmembrane region" description="Helical" evidence="6">
    <location>
        <begin position="132"/>
        <end position="158"/>
    </location>
</feature>
<evidence type="ECO:0000313" key="9">
    <source>
        <dbReference type="Proteomes" id="UP001203338"/>
    </source>
</evidence>
<dbReference type="InterPro" id="IPR020846">
    <property type="entry name" value="MFS_dom"/>
</dbReference>
<feature type="transmembrane region" description="Helical" evidence="6">
    <location>
        <begin position="247"/>
        <end position="267"/>
    </location>
</feature>
<evidence type="ECO:0000313" key="8">
    <source>
        <dbReference type="EMBL" id="MCL6269175.1"/>
    </source>
</evidence>
<keyword evidence="5 6" id="KW-0472">Membrane</keyword>
<feature type="transmembrane region" description="Helical" evidence="6">
    <location>
        <begin position="213"/>
        <end position="232"/>
    </location>
</feature>
<comment type="subcellular location">
    <subcellularLocation>
        <location evidence="1">Cell membrane</location>
        <topology evidence="1">Multi-pass membrane protein</topology>
    </subcellularLocation>
</comment>
<feature type="domain" description="Major facilitator superfamily (MFS) profile" evidence="7">
    <location>
        <begin position="8"/>
        <end position="387"/>
    </location>
</feature>
<evidence type="ECO:0000256" key="3">
    <source>
        <dbReference type="ARBA" id="ARBA00022692"/>
    </source>
</evidence>
<dbReference type="CDD" id="cd17320">
    <property type="entry name" value="MFS_MdfA_MDR_like"/>
    <property type="match status" value="1"/>
</dbReference>
<dbReference type="InterPro" id="IPR050189">
    <property type="entry name" value="MFS_Efflux_Transporters"/>
</dbReference>
<dbReference type="SUPFAM" id="SSF103473">
    <property type="entry name" value="MFS general substrate transporter"/>
    <property type="match status" value="1"/>
</dbReference>
<proteinExistence type="predicted"/>
<dbReference type="EMBL" id="JAMFLX010000004">
    <property type="protein sequence ID" value="MCL6269175.1"/>
    <property type="molecule type" value="Genomic_DNA"/>
</dbReference>
<feature type="transmembrane region" description="Helical" evidence="6">
    <location>
        <begin position="99"/>
        <end position="120"/>
    </location>
</feature>
<dbReference type="Gene3D" id="1.20.1720.10">
    <property type="entry name" value="Multidrug resistance protein D"/>
    <property type="match status" value="1"/>
</dbReference>
<keyword evidence="9" id="KW-1185">Reference proteome</keyword>
<feature type="transmembrane region" description="Helical" evidence="6">
    <location>
        <begin position="7"/>
        <end position="27"/>
    </location>
</feature>
<feature type="transmembrane region" description="Helical" evidence="6">
    <location>
        <begin position="362"/>
        <end position="383"/>
    </location>
</feature>
<feature type="transmembrane region" description="Helical" evidence="6">
    <location>
        <begin position="164"/>
        <end position="182"/>
    </location>
</feature>
<name>A0ABT0PCT0_9GAMM</name>
<accession>A0ABT0PCT0</accession>
<evidence type="ECO:0000259" key="7">
    <source>
        <dbReference type="PROSITE" id="PS50850"/>
    </source>
</evidence>
<dbReference type="Pfam" id="PF07690">
    <property type="entry name" value="MFS_1"/>
    <property type="match status" value="1"/>
</dbReference>
<evidence type="ECO:0000256" key="1">
    <source>
        <dbReference type="ARBA" id="ARBA00004651"/>
    </source>
</evidence>
<feature type="transmembrane region" description="Helical" evidence="6">
    <location>
        <begin position="279"/>
        <end position="297"/>
    </location>
</feature>
<dbReference type="InterPro" id="IPR036259">
    <property type="entry name" value="MFS_trans_sf"/>
</dbReference>
<gene>
    <name evidence="8" type="ORF">M3P05_04355</name>
</gene>
<dbReference type="RefSeq" id="WP_249698104.1">
    <property type="nucleotide sequence ID" value="NZ_JAMFLX010000004.1"/>
</dbReference>
<feature type="transmembrane region" description="Helical" evidence="6">
    <location>
        <begin position="42"/>
        <end position="61"/>
    </location>
</feature>